<dbReference type="Proteomes" id="UP001490365">
    <property type="component" value="Unassembled WGS sequence"/>
</dbReference>
<proteinExistence type="predicted"/>
<feature type="transmembrane region" description="Helical" evidence="1">
    <location>
        <begin position="15"/>
        <end position="38"/>
    </location>
</feature>
<keyword evidence="1" id="KW-0812">Transmembrane</keyword>
<feature type="transmembrane region" description="Helical" evidence="1">
    <location>
        <begin position="65"/>
        <end position="90"/>
    </location>
</feature>
<accession>A0ABV1TWJ9</accession>
<keyword evidence="1" id="KW-0472">Membrane</keyword>
<evidence type="ECO:0000313" key="3">
    <source>
        <dbReference type="Proteomes" id="UP001490365"/>
    </source>
</evidence>
<protein>
    <submittedName>
        <fullName evidence="2">Uncharacterized protein</fullName>
    </submittedName>
</protein>
<organism evidence="2 3">
    <name type="scientific">Streptomyces sp. 900105755</name>
    <dbReference type="NCBI Taxonomy" id="3154389"/>
    <lineage>
        <taxon>Bacteria</taxon>
        <taxon>Bacillati</taxon>
        <taxon>Actinomycetota</taxon>
        <taxon>Actinomycetes</taxon>
        <taxon>Kitasatosporales</taxon>
        <taxon>Streptomycetaceae</taxon>
        <taxon>Streptomyces</taxon>
    </lineage>
</organism>
<keyword evidence="3" id="KW-1185">Reference proteome</keyword>
<sequence>MALAAGPLLHEAGGAAWKLALLLATIVTLAAFPIMCAVRVTRMRVRAWPPGGTTGQRALVEGLPVVAYGVGALAFLAFGWSVGAIALGILGGGSLWWRETQKNSLRAKSVAMLKSLGDTE</sequence>
<evidence type="ECO:0000256" key="1">
    <source>
        <dbReference type="SAM" id="Phobius"/>
    </source>
</evidence>
<dbReference type="RefSeq" id="WP_351962626.1">
    <property type="nucleotide sequence ID" value="NZ_JBEOZM010000053.1"/>
</dbReference>
<dbReference type="EMBL" id="JBEOZM010000053">
    <property type="protein sequence ID" value="MER6274411.1"/>
    <property type="molecule type" value="Genomic_DNA"/>
</dbReference>
<keyword evidence="1" id="KW-1133">Transmembrane helix</keyword>
<name>A0ABV1TWJ9_9ACTN</name>
<evidence type="ECO:0000313" key="2">
    <source>
        <dbReference type="EMBL" id="MER6274411.1"/>
    </source>
</evidence>
<gene>
    <name evidence="2" type="ORF">ABT211_45375</name>
</gene>
<reference evidence="2 3" key="1">
    <citation type="submission" date="2024-06" db="EMBL/GenBank/DDBJ databases">
        <title>The Natural Products Discovery Center: Release of the First 8490 Sequenced Strains for Exploring Actinobacteria Biosynthetic Diversity.</title>
        <authorList>
            <person name="Kalkreuter E."/>
            <person name="Kautsar S.A."/>
            <person name="Yang D."/>
            <person name="Bader C.D."/>
            <person name="Teijaro C.N."/>
            <person name="Fluegel L."/>
            <person name="Davis C.M."/>
            <person name="Simpson J.R."/>
            <person name="Lauterbach L."/>
            <person name="Steele A.D."/>
            <person name="Gui C."/>
            <person name="Meng S."/>
            <person name="Li G."/>
            <person name="Viehrig K."/>
            <person name="Ye F."/>
            <person name="Su P."/>
            <person name="Kiefer A.F."/>
            <person name="Nichols A."/>
            <person name="Cepeda A.J."/>
            <person name="Yan W."/>
            <person name="Fan B."/>
            <person name="Jiang Y."/>
            <person name="Adhikari A."/>
            <person name="Zheng C.-J."/>
            <person name="Schuster L."/>
            <person name="Cowan T.M."/>
            <person name="Smanski M.J."/>
            <person name="Chevrette M.G."/>
            <person name="De Carvalho L.P.S."/>
            <person name="Shen B."/>
        </authorList>
    </citation>
    <scope>NUCLEOTIDE SEQUENCE [LARGE SCALE GENOMIC DNA]</scope>
    <source>
        <strain evidence="2 3">NPDC001694</strain>
    </source>
</reference>
<comment type="caution">
    <text evidence="2">The sequence shown here is derived from an EMBL/GenBank/DDBJ whole genome shotgun (WGS) entry which is preliminary data.</text>
</comment>